<evidence type="ECO:0008006" key="3">
    <source>
        <dbReference type="Google" id="ProtNLM"/>
    </source>
</evidence>
<proteinExistence type="predicted"/>
<dbReference type="EMBL" id="MU069519">
    <property type="protein sequence ID" value="KAF5840271.1"/>
    <property type="molecule type" value="Genomic_DNA"/>
</dbReference>
<organism evidence="1 2">
    <name type="scientific">Dunaliella salina</name>
    <name type="common">Green alga</name>
    <name type="synonym">Protococcus salinus</name>
    <dbReference type="NCBI Taxonomy" id="3046"/>
    <lineage>
        <taxon>Eukaryota</taxon>
        <taxon>Viridiplantae</taxon>
        <taxon>Chlorophyta</taxon>
        <taxon>core chlorophytes</taxon>
        <taxon>Chlorophyceae</taxon>
        <taxon>CS clade</taxon>
        <taxon>Chlamydomonadales</taxon>
        <taxon>Dunaliellaceae</taxon>
        <taxon>Dunaliella</taxon>
    </lineage>
</organism>
<sequence length="75" mass="8489">MPSLLPYCSGRVVGLLKATFCYHHFFLGNYLRRVCSRPQKSHTTGIVCQANVLVLHMQRVLKAMPSIILFLGRLS</sequence>
<name>A0ABQ7H0B3_DUNSA</name>
<dbReference type="Proteomes" id="UP000815325">
    <property type="component" value="Unassembled WGS sequence"/>
</dbReference>
<keyword evidence="2" id="KW-1185">Reference proteome</keyword>
<gene>
    <name evidence="1" type="ORF">DUNSADRAFT_17374</name>
</gene>
<protein>
    <recommendedName>
        <fullName evidence="3">Encoded protein</fullName>
    </recommendedName>
</protein>
<evidence type="ECO:0000313" key="1">
    <source>
        <dbReference type="EMBL" id="KAF5840271.1"/>
    </source>
</evidence>
<accession>A0ABQ7H0B3</accession>
<reference evidence="1" key="1">
    <citation type="submission" date="2017-08" db="EMBL/GenBank/DDBJ databases">
        <authorList>
            <person name="Polle J.E."/>
            <person name="Barry K."/>
            <person name="Cushman J."/>
            <person name="Schmutz J."/>
            <person name="Tran D."/>
            <person name="Hathwaick L.T."/>
            <person name="Yim W.C."/>
            <person name="Jenkins J."/>
            <person name="Mckie-Krisberg Z.M."/>
            <person name="Prochnik S."/>
            <person name="Lindquist E."/>
            <person name="Dockter R.B."/>
            <person name="Adam C."/>
            <person name="Molina H."/>
            <person name="Bunkerborg J."/>
            <person name="Jin E."/>
            <person name="Buchheim M."/>
            <person name="Magnuson J."/>
        </authorList>
    </citation>
    <scope>NUCLEOTIDE SEQUENCE</scope>
    <source>
        <strain evidence="1">CCAP 19/18</strain>
    </source>
</reference>
<evidence type="ECO:0000313" key="2">
    <source>
        <dbReference type="Proteomes" id="UP000815325"/>
    </source>
</evidence>
<comment type="caution">
    <text evidence="1">The sequence shown here is derived from an EMBL/GenBank/DDBJ whole genome shotgun (WGS) entry which is preliminary data.</text>
</comment>